<evidence type="ECO:0008006" key="3">
    <source>
        <dbReference type="Google" id="ProtNLM"/>
    </source>
</evidence>
<protein>
    <recommendedName>
        <fullName evidence="3">Short C-terminal domain-containing protein</fullName>
    </recommendedName>
</protein>
<dbReference type="EMBL" id="CP001810">
    <property type="protein sequence ID" value="ADL33515.1"/>
    <property type="molecule type" value="Genomic_DNA"/>
</dbReference>
<keyword evidence="2" id="KW-1185">Reference proteome</keyword>
<dbReference type="Proteomes" id="UP000001299">
    <property type="component" value="Chromosome 1"/>
</dbReference>
<organism evidence="1 2">
    <name type="scientific">Butyrivibrio proteoclasticus (strain ATCC 51982 / DSM 14932 / B316)</name>
    <name type="common">Clostridium proteoclasticum</name>
    <dbReference type="NCBI Taxonomy" id="515622"/>
    <lineage>
        <taxon>Bacteria</taxon>
        <taxon>Bacillati</taxon>
        <taxon>Bacillota</taxon>
        <taxon>Clostridia</taxon>
        <taxon>Lachnospirales</taxon>
        <taxon>Lachnospiraceae</taxon>
        <taxon>Butyrivibrio</taxon>
    </lineage>
</organism>
<evidence type="ECO:0000313" key="1">
    <source>
        <dbReference type="EMBL" id="ADL33515.1"/>
    </source>
</evidence>
<gene>
    <name evidence="1" type="ordered locus">bpr_I0772</name>
</gene>
<evidence type="ECO:0000313" key="2">
    <source>
        <dbReference type="Proteomes" id="UP000001299"/>
    </source>
</evidence>
<dbReference type="AlphaFoldDB" id="E0S140"/>
<sequence>MLGTVLLTIIIVGVVFIGVASMSNNESDKENDYINRYFEELKRSCKDADITFVEPSYRQSYANYKYTYIFQNEVVVENGSSKISPAYYWVDSQKNKLCFVGTQKALTIPLEKIEMYTKDGSVSYISKVKNTGKDISLSGAVVGGIIAGSAGMAVGATKDRHHIDTEVEQVDERVVYIYYKDQYDVTKMMKVSKSSTGEGFEFGEFLHNKLPLKSDKYIMAHGGISGTSQKEVKPKEITLYDKLEDLKKKLSDGLITEEEYAAERKAALNITALM</sequence>
<proteinExistence type="predicted"/>
<dbReference type="RefSeq" id="WP_013280171.1">
    <property type="nucleotide sequence ID" value="NC_014387.1"/>
</dbReference>
<reference evidence="1 2" key="1">
    <citation type="journal article" date="2010" name="PLoS ONE">
        <title>The glycobiome of the rumen bacterium Butyrivibrio proteoclasticus B316(T) highlights adaptation to a polysaccharide-rich environment.</title>
        <authorList>
            <person name="Kelly W.J."/>
            <person name="Leahy S.C."/>
            <person name="Altermann E."/>
            <person name="Yeoman C.J."/>
            <person name="Dunne J.C."/>
            <person name="Kong Z."/>
            <person name="Pacheco D.M."/>
            <person name="Li D."/>
            <person name="Noel S.J."/>
            <person name="Moon C.D."/>
            <person name="Cookson A.L."/>
            <person name="Attwood G.T."/>
        </authorList>
    </citation>
    <scope>NUCLEOTIDE SEQUENCE [LARGE SCALE GENOMIC DNA]</scope>
    <source>
        <strain evidence="2">ATCC 51982 / DSM 14932 / B316</strain>
    </source>
</reference>
<dbReference type="KEGG" id="bpb:bpr_I0772"/>
<accession>E0S140</accession>
<dbReference type="HOGENOM" id="CLU_1014439_0_0_9"/>
<name>E0S140_BUTPB</name>